<dbReference type="Pfam" id="PF10417">
    <property type="entry name" value="1-cysPrx_C"/>
    <property type="match status" value="1"/>
</dbReference>
<dbReference type="InterPro" id="IPR024706">
    <property type="entry name" value="Peroxiredoxin_AhpC-typ"/>
</dbReference>
<evidence type="ECO:0000256" key="4">
    <source>
        <dbReference type="ARBA" id="ARBA00022559"/>
    </source>
</evidence>
<name>A0A4S2LDT2_OPIFE</name>
<dbReference type="InterPro" id="IPR050217">
    <property type="entry name" value="Peroxiredoxin"/>
</dbReference>
<keyword evidence="6 13" id="KW-0560">Oxidoreductase</keyword>
<evidence type="ECO:0000256" key="13">
    <source>
        <dbReference type="PIRNR" id="PIRNR000239"/>
    </source>
</evidence>
<dbReference type="Gene3D" id="3.40.30.10">
    <property type="entry name" value="Glutaredoxin"/>
    <property type="match status" value="1"/>
</dbReference>
<gene>
    <name evidence="17" type="ORF">CRM22_009463</name>
</gene>
<dbReference type="GO" id="GO:0033554">
    <property type="term" value="P:cellular response to stress"/>
    <property type="evidence" value="ECO:0007669"/>
    <property type="project" value="TreeGrafter"/>
</dbReference>
<accession>A0A4S2LDT2</accession>
<comment type="catalytic activity">
    <reaction evidence="10">
        <text>a hydroperoxide + [thioredoxin]-dithiol = an alcohol + [thioredoxin]-disulfide + H2O</text>
        <dbReference type="Rhea" id="RHEA:62620"/>
        <dbReference type="Rhea" id="RHEA-COMP:10698"/>
        <dbReference type="Rhea" id="RHEA-COMP:10700"/>
        <dbReference type="ChEBI" id="CHEBI:15377"/>
        <dbReference type="ChEBI" id="CHEBI:29950"/>
        <dbReference type="ChEBI" id="CHEBI:30879"/>
        <dbReference type="ChEBI" id="CHEBI:35924"/>
        <dbReference type="ChEBI" id="CHEBI:50058"/>
        <dbReference type="EC" id="1.11.1.24"/>
    </reaction>
</comment>
<evidence type="ECO:0000256" key="14">
    <source>
        <dbReference type="PIRSR" id="PIRSR000239-1"/>
    </source>
</evidence>
<keyword evidence="8 13" id="KW-0676">Redox-active center</keyword>
<dbReference type="OrthoDB" id="185659at2759"/>
<feature type="domain" description="Thioredoxin" evidence="16">
    <location>
        <begin position="20"/>
        <end position="178"/>
    </location>
</feature>
<dbReference type="GO" id="GO:0008379">
    <property type="term" value="F:thioredoxin peroxidase activity"/>
    <property type="evidence" value="ECO:0007669"/>
    <property type="project" value="TreeGrafter"/>
</dbReference>
<keyword evidence="5 13" id="KW-0049">Antioxidant</keyword>
<dbReference type="InterPro" id="IPR036249">
    <property type="entry name" value="Thioredoxin-like_sf"/>
</dbReference>
<proteinExistence type="inferred from homology"/>
<organism evidence="17 18">
    <name type="scientific">Opisthorchis felineus</name>
    <dbReference type="NCBI Taxonomy" id="147828"/>
    <lineage>
        <taxon>Eukaryota</taxon>
        <taxon>Metazoa</taxon>
        <taxon>Spiralia</taxon>
        <taxon>Lophotrochozoa</taxon>
        <taxon>Platyhelminthes</taxon>
        <taxon>Trematoda</taxon>
        <taxon>Digenea</taxon>
        <taxon>Opisthorchiida</taxon>
        <taxon>Opisthorchiata</taxon>
        <taxon>Opisthorchiidae</taxon>
        <taxon>Opisthorchis</taxon>
    </lineage>
</organism>
<keyword evidence="4 13" id="KW-0575">Peroxidase</keyword>
<dbReference type="GO" id="GO:0042744">
    <property type="term" value="P:hydrogen peroxide catabolic process"/>
    <property type="evidence" value="ECO:0007669"/>
    <property type="project" value="TreeGrafter"/>
</dbReference>
<dbReference type="CDD" id="cd03015">
    <property type="entry name" value="PRX_Typ2cys"/>
    <property type="match status" value="1"/>
</dbReference>
<dbReference type="PROSITE" id="PS51352">
    <property type="entry name" value="THIOREDOXIN_2"/>
    <property type="match status" value="1"/>
</dbReference>
<dbReference type="InterPro" id="IPR013766">
    <property type="entry name" value="Thioredoxin_domain"/>
</dbReference>
<dbReference type="GO" id="GO:0045454">
    <property type="term" value="P:cell redox homeostasis"/>
    <property type="evidence" value="ECO:0007669"/>
    <property type="project" value="TreeGrafter"/>
</dbReference>
<evidence type="ECO:0000256" key="2">
    <source>
        <dbReference type="ARBA" id="ARBA00013017"/>
    </source>
</evidence>
<dbReference type="Pfam" id="PF00578">
    <property type="entry name" value="AhpC-TSA"/>
    <property type="match status" value="1"/>
</dbReference>
<evidence type="ECO:0000256" key="10">
    <source>
        <dbReference type="ARBA" id="ARBA00049091"/>
    </source>
</evidence>
<evidence type="ECO:0000256" key="7">
    <source>
        <dbReference type="ARBA" id="ARBA00023157"/>
    </source>
</evidence>
<dbReference type="SUPFAM" id="SSF52833">
    <property type="entry name" value="Thioredoxin-like"/>
    <property type="match status" value="1"/>
</dbReference>
<keyword evidence="7" id="KW-1015">Disulfide bond</keyword>
<evidence type="ECO:0000256" key="5">
    <source>
        <dbReference type="ARBA" id="ARBA00022862"/>
    </source>
</evidence>
<dbReference type="STRING" id="147828.A0A4S2LDT2"/>
<dbReference type="FunFam" id="3.40.30.10:FF:000003">
    <property type="entry name" value="Peroxiredoxin 1"/>
    <property type="match status" value="1"/>
</dbReference>
<dbReference type="GO" id="GO:0005829">
    <property type="term" value="C:cytosol"/>
    <property type="evidence" value="ECO:0007669"/>
    <property type="project" value="TreeGrafter"/>
</dbReference>
<comment type="caution">
    <text evidence="17">The sequence shown here is derived from an EMBL/GenBank/DDBJ whole genome shotgun (WGS) entry which is preliminary data.</text>
</comment>
<evidence type="ECO:0000313" key="17">
    <source>
        <dbReference type="EMBL" id="TGZ58759.1"/>
    </source>
</evidence>
<sequence length="212" mass="23661">MGYAVLIIVCTISLVSAMALLPNQPAPEFSGMAVVNGEFKNISLKDYRGKYVILLFYPLDFTFVCPTELIAFSDAAEEFKSKNCVIIGCSTDSVYAHLQWTKMDRKAGGLGKMNIPLLSDKNMKISRAYHVLDEEEGHAFRGQFLIDPKGILRQITVNDRPVGRSVEEAIRLLEAFHFHEQHGDVCPANWKPKGKTMKADPVAAQEYFSSVN</sequence>
<evidence type="ECO:0000256" key="15">
    <source>
        <dbReference type="SAM" id="SignalP"/>
    </source>
</evidence>
<dbReference type="EC" id="1.11.1.24" evidence="2"/>
<dbReference type="AlphaFoldDB" id="A0A4S2LDT2"/>
<feature type="active site" description="Cysteine sulfenic acid (-SOH) intermediate; for peroxidase activity" evidence="14">
    <location>
        <position position="65"/>
    </location>
</feature>
<dbReference type="PANTHER" id="PTHR10681">
    <property type="entry name" value="THIOREDOXIN PEROXIDASE"/>
    <property type="match status" value="1"/>
</dbReference>
<dbReference type="Proteomes" id="UP000308267">
    <property type="component" value="Unassembled WGS sequence"/>
</dbReference>
<evidence type="ECO:0000256" key="12">
    <source>
        <dbReference type="ARBA" id="ARBA00079296"/>
    </source>
</evidence>
<evidence type="ECO:0000256" key="8">
    <source>
        <dbReference type="ARBA" id="ARBA00023284"/>
    </source>
</evidence>
<evidence type="ECO:0000256" key="3">
    <source>
        <dbReference type="ARBA" id="ARBA00018824"/>
    </source>
</evidence>
<dbReference type="InterPro" id="IPR000866">
    <property type="entry name" value="AhpC/TSA"/>
</dbReference>
<dbReference type="PANTHER" id="PTHR10681:SF171">
    <property type="entry name" value="PEROXIREDOXIN 4"/>
    <property type="match status" value="1"/>
</dbReference>
<dbReference type="GO" id="GO:0006979">
    <property type="term" value="P:response to oxidative stress"/>
    <property type="evidence" value="ECO:0007669"/>
    <property type="project" value="TreeGrafter"/>
</dbReference>
<protein>
    <recommendedName>
        <fullName evidence="3">Thioredoxin peroxidase</fullName>
        <ecNumber evidence="2">1.11.1.24</ecNumber>
    </recommendedName>
    <alternativeName>
        <fullName evidence="9">Peroxiredoxin</fullName>
    </alternativeName>
    <alternativeName>
        <fullName evidence="11">Thioredoxin-dependent peroxide reductase</fullName>
    </alternativeName>
    <alternativeName>
        <fullName evidence="12">Thioredoxin-dependent peroxiredoxin</fullName>
    </alternativeName>
</protein>
<evidence type="ECO:0000256" key="9">
    <source>
        <dbReference type="ARBA" id="ARBA00032077"/>
    </source>
</evidence>
<evidence type="ECO:0000256" key="1">
    <source>
        <dbReference type="ARBA" id="ARBA00009796"/>
    </source>
</evidence>
<dbReference type="InterPro" id="IPR019479">
    <property type="entry name" value="Peroxiredoxin_C"/>
</dbReference>
<dbReference type="EMBL" id="SJOL01009151">
    <property type="protein sequence ID" value="TGZ58759.1"/>
    <property type="molecule type" value="Genomic_DNA"/>
</dbReference>
<feature type="chain" id="PRO_5020336504" description="Thioredoxin peroxidase" evidence="15">
    <location>
        <begin position="18"/>
        <end position="212"/>
    </location>
</feature>
<evidence type="ECO:0000256" key="11">
    <source>
        <dbReference type="ARBA" id="ARBA00078288"/>
    </source>
</evidence>
<evidence type="ECO:0000259" key="16">
    <source>
        <dbReference type="PROSITE" id="PS51352"/>
    </source>
</evidence>
<evidence type="ECO:0000313" key="18">
    <source>
        <dbReference type="Proteomes" id="UP000308267"/>
    </source>
</evidence>
<feature type="signal peptide" evidence="15">
    <location>
        <begin position="1"/>
        <end position="17"/>
    </location>
</feature>
<reference evidence="17 18" key="1">
    <citation type="journal article" date="2019" name="BMC Genomics">
        <title>New insights from Opisthorchis felineus genome: update on genomics of the epidemiologically important liver flukes.</title>
        <authorList>
            <person name="Ershov N.I."/>
            <person name="Mordvinov V.A."/>
            <person name="Prokhortchouk E.B."/>
            <person name="Pakharukova M.Y."/>
            <person name="Gunbin K.V."/>
            <person name="Ustyantsev K."/>
            <person name="Genaev M.A."/>
            <person name="Blinov A.G."/>
            <person name="Mazur A."/>
            <person name="Boulygina E."/>
            <person name="Tsygankova S."/>
            <person name="Khrameeva E."/>
            <person name="Chekanov N."/>
            <person name="Fan G."/>
            <person name="Xiao A."/>
            <person name="Zhang H."/>
            <person name="Xu X."/>
            <person name="Yang H."/>
            <person name="Solovyev V."/>
            <person name="Lee S.M."/>
            <person name="Liu X."/>
            <person name="Afonnikov D.A."/>
            <person name="Skryabin K.G."/>
        </authorList>
    </citation>
    <scope>NUCLEOTIDE SEQUENCE [LARGE SCALE GENOMIC DNA]</scope>
    <source>
        <strain evidence="17">AK-0245</strain>
        <tissue evidence="17">Whole organism</tissue>
    </source>
</reference>
<comment type="similarity">
    <text evidence="1">Belongs to the peroxiredoxin family. AhpC/Prx1 subfamily.</text>
</comment>
<keyword evidence="18" id="KW-1185">Reference proteome</keyword>
<dbReference type="PIRSF" id="PIRSF000239">
    <property type="entry name" value="AHPC"/>
    <property type="match status" value="1"/>
</dbReference>
<keyword evidence="15" id="KW-0732">Signal</keyword>
<comment type="function">
    <text evidence="13">Thiol-specific peroxidase that catalyzes the reduction of hydrogen peroxide and organic hydroperoxides to water and alcohols, respectively.</text>
</comment>
<evidence type="ECO:0000256" key="6">
    <source>
        <dbReference type="ARBA" id="ARBA00023002"/>
    </source>
</evidence>